<evidence type="ECO:0000313" key="13">
    <source>
        <dbReference type="EMBL" id="RKP17299.1"/>
    </source>
</evidence>
<evidence type="ECO:0000313" key="14">
    <source>
        <dbReference type="Proteomes" id="UP000281549"/>
    </source>
</evidence>
<evidence type="ECO:0000256" key="1">
    <source>
        <dbReference type="ARBA" id="ARBA00004477"/>
    </source>
</evidence>
<feature type="transmembrane region" description="Helical" evidence="12">
    <location>
        <begin position="169"/>
        <end position="190"/>
    </location>
</feature>
<dbReference type="EMBL" id="ML005914">
    <property type="protein sequence ID" value="RKP17299.1"/>
    <property type="molecule type" value="Genomic_DNA"/>
</dbReference>
<proteinExistence type="inferred from homology"/>
<evidence type="ECO:0000256" key="4">
    <source>
        <dbReference type="ARBA" id="ARBA00022676"/>
    </source>
</evidence>
<dbReference type="GO" id="GO:0006487">
    <property type="term" value="P:protein N-linked glycosylation"/>
    <property type="evidence" value="ECO:0007669"/>
    <property type="project" value="TreeGrafter"/>
</dbReference>
<feature type="non-terminal residue" evidence="13">
    <location>
        <position position="1"/>
    </location>
</feature>
<reference evidence="14" key="1">
    <citation type="journal article" date="2018" name="Nat. Microbiol.">
        <title>Leveraging single-cell genomics to expand the fungal tree of life.</title>
        <authorList>
            <person name="Ahrendt S.R."/>
            <person name="Quandt C.A."/>
            <person name="Ciobanu D."/>
            <person name="Clum A."/>
            <person name="Salamov A."/>
            <person name="Andreopoulos B."/>
            <person name="Cheng J.F."/>
            <person name="Woyke T."/>
            <person name="Pelin A."/>
            <person name="Henrissat B."/>
            <person name="Reynolds N.K."/>
            <person name="Benny G.L."/>
            <person name="Smith M.E."/>
            <person name="James T.Y."/>
            <person name="Grigoriev I.V."/>
        </authorList>
    </citation>
    <scope>NUCLEOTIDE SEQUENCE [LARGE SCALE GENOMIC DNA]</scope>
    <source>
        <strain evidence="14">CSF55</strain>
    </source>
</reference>
<dbReference type="GO" id="GO:0052917">
    <property type="term" value="F:dol-P-Man:Man(7)GlcNAc(2)-PP-Dol alpha-1,6-mannosyltransferase activity"/>
    <property type="evidence" value="ECO:0007669"/>
    <property type="project" value="UniProtKB-EC"/>
</dbReference>
<comment type="function">
    <text evidence="10">Mannosyltransferase that operates in the biosynthetic pathway of dolichol-linked oligosaccharides, the glycan precursors employed in protein asparagine (N)-glycosylation. The assembly of dolichol-linked oligosaccharides begins on the cytosolic side of the endoplasmic reticulum membrane and finishes in its lumen. The sequential addition of sugars to dolichol pyrophosphate produces dolichol-linked oligosaccharides containing fourteen sugars, including two GlcNAcs, nine mannoses and three glucoses. Once assembled, the oligosaccharide is transferred from the lipid to nascent proteins by oligosaccharyltransferases. In the lumen of the endoplasmic reticulum, adds the eighth mannose residue in an alpha-1,6 linkage onto Man(7)GlcNAc(2)-PP-dolichol to produce Man(8)GlcNAc(2)-PP-dolichol.</text>
</comment>
<evidence type="ECO:0000256" key="6">
    <source>
        <dbReference type="ARBA" id="ARBA00022692"/>
    </source>
</evidence>
<protein>
    <recommendedName>
        <fullName evidence="12">Mannosyltransferase</fullName>
        <ecNumber evidence="12">2.4.1.-</ecNumber>
    </recommendedName>
</protein>
<evidence type="ECO:0000256" key="2">
    <source>
        <dbReference type="ARBA" id="ARBA00004922"/>
    </source>
</evidence>
<accession>A0A4V1IZ97</accession>
<comment type="subcellular location">
    <subcellularLocation>
        <location evidence="1 12">Endoplasmic reticulum membrane</location>
        <topology evidence="1 12">Multi-pass membrane protein</topology>
    </subcellularLocation>
</comment>
<evidence type="ECO:0000256" key="5">
    <source>
        <dbReference type="ARBA" id="ARBA00022679"/>
    </source>
</evidence>
<feature type="transmembrane region" description="Helical" evidence="12">
    <location>
        <begin position="316"/>
        <end position="339"/>
    </location>
</feature>
<dbReference type="PANTHER" id="PTHR22760">
    <property type="entry name" value="GLYCOSYLTRANSFERASE"/>
    <property type="match status" value="1"/>
</dbReference>
<keyword evidence="6 12" id="KW-0812">Transmembrane</keyword>
<dbReference type="Pfam" id="PF03901">
    <property type="entry name" value="Glyco_transf_22"/>
    <property type="match status" value="1"/>
</dbReference>
<feature type="transmembrane region" description="Helical" evidence="12">
    <location>
        <begin position="289"/>
        <end position="310"/>
    </location>
</feature>
<comment type="similarity">
    <text evidence="3 12">Belongs to the glycosyltransferase 22 family.</text>
</comment>
<gene>
    <name evidence="13" type="ORF">ROZALSC1DRAFT_24344</name>
</gene>
<dbReference type="GO" id="GO:0005789">
    <property type="term" value="C:endoplasmic reticulum membrane"/>
    <property type="evidence" value="ECO:0007669"/>
    <property type="project" value="UniProtKB-SubCell"/>
</dbReference>
<sequence>LGFVGGNWKTIRVLETVNTNDRFNFRRNHNFHGSSKNSPSDLTSTARLVLIFERKNAIETFEESFATQAIYDLLFTGSLENYDHITFPGVVKRSFIVPLILSKVTRLFGTVFGIKEALKERIDCFSTLMMQIHFIFYSGRLFTNTFALPFIILAYSYFLRKESLKSLPFLIFSTFVVRFDMVLIAIPLGFMMFVQTRQKKRLVGLAILYSILFIGCSVMVDSFYWRQFSWAEFDGIMFNIVKNKSSDYGTEPYYWYWLTAIPKVLHVSMIPFVIGLFESLYSHLSHKELRFILPVFPVFNVVSTIGLLRIVRLRRIGLLILFLLIAVSFGLSSIVFVAFKYNYPGGEAMKLIHNDFYHSNISLHYDVYSAQTGISLFSHQSRHWNYNKTEATLNPNELKTFDLLLRESNVNVTSYEGIGFKVWHRVTGFDGLQLDKEIQKTANFCTIIGQNCNI</sequence>
<evidence type="ECO:0000256" key="3">
    <source>
        <dbReference type="ARBA" id="ARBA00007063"/>
    </source>
</evidence>
<keyword evidence="5" id="KW-0808">Transferase</keyword>
<evidence type="ECO:0000256" key="11">
    <source>
        <dbReference type="ARBA" id="ARBA00048899"/>
    </source>
</evidence>
<keyword evidence="7 12" id="KW-0256">Endoplasmic reticulum</keyword>
<dbReference type="Proteomes" id="UP000281549">
    <property type="component" value="Unassembled WGS sequence"/>
</dbReference>
<keyword evidence="4 12" id="KW-0328">Glycosyltransferase</keyword>
<keyword evidence="8 12" id="KW-1133">Transmembrane helix</keyword>
<dbReference type="AlphaFoldDB" id="A0A4V1IZ97"/>
<feature type="transmembrane region" description="Helical" evidence="12">
    <location>
        <begin position="254"/>
        <end position="277"/>
    </location>
</feature>
<evidence type="ECO:0000256" key="8">
    <source>
        <dbReference type="ARBA" id="ARBA00022989"/>
    </source>
</evidence>
<organism evidence="13 14">
    <name type="scientific">Rozella allomycis (strain CSF55)</name>
    <dbReference type="NCBI Taxonomy" id="988480"/>
    <lineage>
        <taxon>Eukaryota</taxon>
        <taxon>Fungi</taxon>
        <taxon>Fungi incertae sedis</taxon>
        <taxon>Cryptomycota</taxon>
        <taxon>Cryptomycota incertae sedis</taxon>
        <taxon>Rozella</taxon>
    </lineage>
</organism>
<feature type="transmembrane region" description="Helical" evidence="12">
    <location>
        <begin position="134"/>
        <end position="157"/>
    </location>
</feature>
<name>A0A4V1IZ97_ROZAC</name>
<feature type="transmembrane region" description="Helical" evidence="12">
    <location>
        <begin position="202"/>
        <end position="225"/>
    </location>
</feature>
<dbReference type="InterPro" id="IPR005599">
    <property type="entry name" value="GPI_mannosylTrfase"/>
</dbReference>
<evidence type="ECO:0000256" key="10">
    <source>
        <dbReference type="ARBA" id="ARBA00044721"/>
    </source>
</evidence>
<evidence type="ECO:0000256" key="7">
    <source>
        <dbReference type="ARBA" id="ARBA00022824"/>
    </source>
</evidence>
<comment type="pathway">
    <text evidence="2">Protein modification; protein glycosylation.</text>
</comment>
<dbReference type="UniPathway" id="UPA00378"/>
<evidence type="ECO:0000256" key="12">
    <source>
        <dbReference type="RuleBase" id="RU363075"/>
    </source>
</evidence>
<comment type="catalytic activity">
    <reaction evidence="11">
        <text>an alpha-D-Man-(1-&gt;2)-alpha-D-Man-(1-&gt;2)-alpha-D-Man-(1-&gt;3)-[alpha-D-Man-(1-&gt;2)-alpha-D-Man-(1-&gt;3)-alpha-D-Man-(1-&gt;6)]-beta-D-Man-(1-&gt;4)-beta-D-GlcNAc-(1-&gt;4)-alpha-D-GlcNAc-diphospho-di-trans,poly-cis-dolichol + a di-trans,poly-cis-dolichyl beta-D-mannosyl phosphate = an alpha-D-Man-(1-&gt;2)-alpha-D-Man-(1-&gt;2)-alpha-D-Man-(1-&gt;3)-[alpha-D-Man-(1-&gt;2)-alpha-D-Man-(1-&gt;3)-[alpha-D-Man-(1-&gt;6)]-alpha-D-Man-(1-&gt;6)]-beta-D-Man-(1-&gt;4)-beta-D-GlcNAc-(1-&gt;4)-alpha-D-GlcNAc-diphospho-di-trans,poly-cis-dolichol + a di-trans,poly-cis-dolichyl phosphate + H(+)</text>
        <dbReference type="Rhea" id="RHEA:29535"/>
        <dbReference type="Rhea" id="RHEA-COMP:19498"/>
        <dbReference type="Rhea" id="RHEA-COMP:19501"/>
        <dbReference type="Rhea" id="RHEA-COMP:19518"/>
        <dbReference type="Rhea" id="RHEA-COMP:19519"/>
        <dbReference type="ChEBI" id="CHEBI:15378"/>
        <dbReference type="ChEBI" id="CHEBI:57683"/>
        <dbReference type="ChEBI" id="CHEBI:58211"/>
        <dbReference type="ChEBI" id="CHEBI:132517"/>
        <dbReference type="ChEBI" id="CHEBI:132519"/>
        <dbReference type="EC" id="2.4.1.260"/>
    </reaction>
    <physiologicalReaction direction="left-to-right" evidence="11">
        <dbReference type="Rhea" id="RHEA:29536"/>
    </physiologicalReaction>
</comment>
<dbReference type="PANTHER" id="PTHR22760:SF1">
    <property type="entry name" value="DOL-P-MAN:MAN(7)GLCNAC(2)-PP-DOL ALPHA-1,6-MANNOSYLTRANSFERASE"/>
    <property type="match status" value="1"/>
</dbReference>
<evidence type="ECO:0000256" key="9">
    <source>
        <dbReference type="ARBA" id="ARBA00023136"/>
    </source>
</evidence>
<keyword evidence="9 12" id="KW-0472">Membrane</keyword>
<dbReference type="EC" id="2.4.1.-" evidence="12"/>